<dbReference type="InterPro" id="IPR048816">
    <property type="entry name" value="Peptidase_M17_N_1"/>
</dbReference>
<reference evidence="8" key="1">
    <citation type="journal article" date="2019" name="Int. J. Syst. Evol. Microbiol.">
        <title>The Global Catalogue of Microorganisms (GCM) 10K type strain sequencing project: providing services to taxonomists for standard genome sequencing and annotation.</title>
        <authorList>
            <consortium name="The Broad Institute Genomics Platform"/>
            <consortium name="The Broad Institute Genome Sequencing Center for Infectious Disease"/>
            <person name="Wu L."/>
            <person name="Ma J."/>
        </authorList>
    </citation>
    <scope>NUCLEOTIDE SEQUENCE [LARGE SCALE GENOMIC DNA]</scope>
    <source>
        <strain evidence="8">NBRC 102146</strain>
    </source>
</reference>
<dbReference type="InterPro" id="IPR011356">
    <property type="entry name" value="Leucine_aapep/pepB"/>
</dbReference>
<protein>
    <submittedName>
        <fullName evidence="7">Leucyl aminopeptidase</fullName>
    </submittedName>
</protein>
<evidence type="ECO:0000256" key="2">
    <source>
        <dbReference type="ARBA" id="ARBA00022438"/>
    </source>
</evidence>
<keyword evidence="3" id="KW-0645">Protease</keyword>
<dbReference type="PANTHER" id="PTHR11963">
    <property type="entry name" value="LEUCINE AMINOPEPTIDASE-RELATED"/>
    <property type="match status" value="1"/>
</dbReference>
<evidence type="ECO:0000259" key="6">
    <source>
        <dbReference type="PROSITE" id="PS00631"/>
    </source>
</evidence>
<comment type="caution">
    <text evidence="7">The sequence shown here is derived from an EMBL/GenBank/DDBJ whole genome shotgun (WGS) entry which is preliminary data.</text>
</comment>
<dbReference type="RefSeq" id="WP_029940232.1">
    <property type="nucleotide sequence ID" value="NZ_BSOO01000022.1"/>
</dbReference>
<keyword evidence="8" id="KW-1185">Reference proteome</keyword>
<sequence length="467" mass="49662">MTDFAALLRPDRGEAAHPLHLLDATLLPEWLKAHAGQRRGLVEAARFEGKAGQVLVVPGSGPYAEFEVLVGVAKLASLTPWCLAAAAEKLPEGAYRIEGDVPVGLAALGWLLAQHRLTTYKSKAEPETGPRVLLSKEPARVEELVRLAEATAQVRDLVDTPASDLGPAELERAVRDWASAAGAEVEVTKGDALAQGYPMIHAVGAAATPARAPRLIEARWGDPSHPRIAVIGKGVVFDSGGLDLKPAAGMRLMKKDMGGAAHALALARLIVAERLPVRLHLLIPAVENAVSGGAFRPGDILHSRAGLRVEIDNTDAEGRLVLGDALTRAGEEKPELVVDFATLTGAARIALGPDLPATFSNDEALAADLLEAGTEVGDPLWRLPLWDGYDEMLKSDLADLSNSADSPFAGTITAALFLRRFVPEGAAWAHLDTFAWRPVPRPGRPKGGEALGLRAVHTTIARRYRRK</sequence>
<dbReference type="InterPro" id="IPR043472">
    <property type="entry name" value="Macro_dom-like"/>
</dbReference>
<dbReference type="PANTHER" id="PTHR11963:SF20">
    <property type="entry name" value="PEPTIDASE B"/>
    <property type="match status" value="1"/>
</dbReference>
<dbReference type="CDD" id="cd00433">
    <property type="entry name" value="Peptidase_M17"/>
    <property type="match status" value="1"/>
</dbReference>
<dbReference type="SUPFAM" id="SSF53187">
    <property type="entry name" value="Zn-dependent exopeptidases"/>
    <property type="match status" value="1"/>
</dbReference>
<comment type="similarity">
    <text evidence="1">Belongs to the peptidase M17 family.</text>
</comment>
<evidence type="ECO:0000256" key="3">
    <source>
        <dbReference type="ARBA" id="ARBA00022670"/>
    </source>
</evidence>
<gene>
    <name evidence="7" type="ORF">GCM10007925_20110</name>
</gene>
<proteinExistence type="inferred from homology"/>
<evidence type="ECO:0000256" key="4">
    <source>
        <dbReference type="ARBA" id="ARBA00022801"/>
    </source>
</evidence>
<dbReference type="GO" id="GO:0004177">
    <property type="term" value="F:aminopeptidase activity"/>
    <property type="evidence" value="ECO:0007669"/>
    <property type="project" value="UniProtKB-KW"/>
</dbReference>
<feature type="domain" description="Cytosol aminopeptidase" evidence="6">
    <location>
        <begin position="313"/>
        <end position="320"/>
    </location>
</feature>
<dbReference type="PRINTS" id="PR00481">
    <property type="entry name" value="LAMNOPPTDASE"/>
</dbReference>
<evidence type="ECO:0000313" key="8">
    <source>
        <dbReference type="Proteomes" id="UP001156703"/>
    </source>
</evidence>
<dbReference type="EMBL" id="BSOO01000022">
    <property type="protein sequence ID" value="GLR48297.1"/>
    <property type="molecule type" value="Genomic_DNA"/>
</dbReference>
<dbReference type="Pfam" id="PF21337">
    <property type="entry name" value="Peptidase_M17_N_1"/>
    <property type="match status" value="1"/>
</dbReference>
<dbReference type="Pfam" id="PF00883">
    <property type="entry name" value="Peptidase_M17"/>
    <property type="match status" value="1"/>
</dbReference>
<dbReference type="Proteomes" id="UP001156703">
    <property type="component" value="Unassembled WGS sequence"/>
</dbReference>
<keyword evidence="2 7" id="KW-0031">Aminopeptidase</keyword>
<keyword evidence="5" id="KW-0464">Manganese</keyword>
<dbReference type="Gene3D" id="3.40.220.10">
    <property type="entry name" value="Leucine Aminopeptidase, subunit E, domain 1"/>
    <property type="match status" value="1"/>
</dbReference>
<dbReference type="PROSITE" id="PS00631">
    <property type="entry name" value="CYTOSOL_AP"/>
    <property type="match status" value="1"/>
</dbReference>
<evidence type="ECO:0000313" key="7">
    <source>
        <dbReference type="EMBL" id="GLR48297.1"/>
    </source>
</evidence>
<evidence type="ECO:0000256" key="5">
    <source>
        <dbReference type="ARBA" id="ARBA00023211"/>
    </source>
</evidence>
<keyword evidence="4" id="KW-0378">Hydrolase</keyword>
<dbReference type="InterPro" id="IPR000819">
    <property type="entry name" value="Peptidase_M17_C"/>
</dbReference>
<name>A0ABQ5Z9K7_9SPHN</name>
<organism evidence="7 8">
    <name type="scientific">Sphingomonas astaxanthinifaciens DSM 22298</name>
    <dbReference type="NCBI Taxonomy" id="1123267"/>
    <lineage>
        <taxon>Bacteria</taxon>
        <taxon>Pseudomonadati</taxon>
        <taxon>Pseudomonadota</taxon>
        <taxon>Alphaproteobacteria</taxon>
        <taxon>Sphingomonadales</taxon>
        <taxon>Sphingomonadaceae</taxon>
        <taxon>Sphingomonas</taxon>
    </lineage>
</organism>
<dbReference type="Gene3D" id="3.40.630.10">
    <property type="entry name" value="Zn peptidases"/>
    <property type="match status" value="1"/>
</dbReference>
<accession>A0ABQ5Z9K7</accession>
<evidence type="ECO:0000256" key="1">
    <source>
        <dbReference type="ARBA" id="ARBA00009528"/>
    </source>
</evidence>